<dbReference type="AlphaFoldDB" id="A0A2P6S016"/>
<accession>A0A2P6S016</accession>
<gene>
    <name evidence="1" type="ORF">RchiOBHm_Chr2g0150711</name>
</gene>
<keyword evidence="2" id="KW-1185">Reference proteome</keyword>
<dbReference type="Proteomes" id="UP000238479">
    <property type="component" value="Chromosome 2"/>
</dbReference>
<evidence type="ECO:0000313" key="1">
    <source>
        <dbReference type="EMBL" id="PRQ51996.1"/>
    </source>
</evidence>
<organism evidence="1 2">
    <name type="scientific">Rosa chinensis</name>
    <name type="common">China rose</name>
    <dbReference type="NCBI Taxonomy" id="74649"/>
    <lineage>
        <taxon>Eukaryota</taxon>
        <taxon>Viridiplantae</taxon>
        <taxon>Streptophyta</taxon>
        <taxon>Embryophyta</taxon>
        <taxon>Tracheophyta</taxon>
        <taxon>Spermatophyta</taxon>
        <taxon>Magnoliopsida</taxon>
        <taxon>eudicotyledons</taxon>
        <taxon>Gunneridae</taxon>
        <taxon>Pentapetalae</taxon>
        <taxon>rosids</taxon>
        <taxon>fabids</taxon>
        <taxon>Rosales</taxon>
        <taxon>Rosaceae</taxon>
        <taxon>Rosoideae</taxon>
        <taxon>Rosoideae incertae sedis</taxon>
        <taxon>Rosa</taxon>
    </lineage>
</organism>
<dbReference type="EMBL" id="PDCK01000040">
    <property type="protein sequence ID" value="PRQ51996.1"/>
    <property type="molecule type" value="Genomic_DNA"/>
</dbReference>
<name>A0A2P6S016_ROSCH</name>
<dbReference type="Gramene" id="PRQ51996">
    <property type="protein sequence ID" value="PRQ51996"/>
    <property type="gene ID" value="RchiOBHm_Chr2g0150711"/>
</dbReference>
<evidence type="ECO:0000313" key="2">
    <source>
        <dbReference type="Proteomes" id="UP000238479"/>
    </source>
</evidence>
<reference evidence="1 2" key="1">
    <citation type="journal article" date="2018" name="Nat. Genet.">
        <title>The Rosa genome provides new insights in the design of modern roses.</title>
        <authorList>
            <person name="Bendahmane M."/>
        </authorList>
    </citation>
    <scope>NUCLEOTIDE SEQUENCE [LARGE SCALE GENOMIC DNA]</scope>
    <source>
        <strain evidence="2">cv. Old Blush</strain>
    </source>
</reference>
<sequence>MTQVRWQWEWKSVVRWRQSRCRYWRTANVELVGAFRVWAELRELGPGWWATVFSLGVRGLGSGMCTLCAWSALSWWRVPCIGKWSQPFSSSNVSTLGRRRVPCFVKWSLPPSGKVKLSVAGCFIQWQHNGKAVSMRIMLSCNRVADQVIFPSCHRCVTYVKANRVASGAFFVSWMFSSCVLQ</sequence>
<proteinExistence type="predicted"/>
<comment type="caution">
    <text evidence="1">The sequence shown here is derived from an EMBL/GenBank/DDBJ whole genome shotgun (WGS) entry which is preliminary data.</text>
</comment>
<protein>
    <submittedName>
        <fullName evidence="1">Uncharacterized protein</fullName>
    </submittedName>
</protein>